<dbReference type="PROSITE" id="PS51257">
    <property type="entry name" value="PROKAR_LIPOPROTEIN"/>
    <property type="match status" value="1"/>
</dbReference>
<keyword evidence="2" id="KW-0732">Signal</keyword>
<dbReference type="Proteomes" id="UP001595699">
    <property type="component" value="Unassembled WGS sequence"/>
</dbReference>
<name>A0ABV7YCZ8_9ACTN</name>
<dbReference type="EMBL" id="JBHRZH010000011">
    <property type="protein sequence ID" value="MFC3761905.1"/>
    <property type="molecule type" value="Genomic_DNA"/>
</dbReference>
<proteinExistence type="predicted"/>
<feature type="region of interest" description="Disordered" evidence="1">
    <location>
        <begin position="22"/>
        <end position="79"/>
    </location>
</feature>
<gene>
    <name evidence="3" type="ORF">ACFOUW_13775</name>
</gene>
<feature type="signal peptide" evidence="2">
    <location>
        <begin position="1"/>
        <end position="19"/>
    </location>
</feature>
<dbReference type="RefSeq" id="WP_205121384.1">
    <property type="nucleotide sequence ID" value="NZ_JAFBCM010000001.1"/>
</dbReference>
<evidence type="ECO:0008006" key="5">
    <source>
        <dbReference type="Google" id="ProtNLM"/>
    </source>
</evidence>
<feature type="compositionally biased region" description="Low complexity" evidence="1">
    <location>
        <begin position="29"/>
        <end position="45"/>
    </location>
</feature>
<comment type="caution">
    <text evidence="3">The sequence shown here is derived from an EMBL/GenBank/DDBJ whole genome shotgun (WGS) entry which is preliminary data.</text>
</comment>
<evidence type="ECO:0000256" key="1">
    <source>
        <dbReference type="SAM" id="MobiDB-lite"/>
    </source>
</evidence>
<keyword evidence="4" id="KW-1185">Reference proteome</keyword>
<feature type="chain" id="PRO_5045180338" description="Secreted protein" evidence="2">
    <location>
        <begin position="20"/>
        <end position="161"/>
    </location>
</feature>
<sequence>MTRHTNLAVLIAALAMATACTPPPSNEIATAASPTATTSATSRATADPHRFAACLRERGIDVADPRPGQQVELPDKDDRTREALRACAQFAPPSQQQESSFDPAAARAYAQCVRAQGLPDFPDPDERGPRIPKNLIDDERFRAADQECSHHLNDAKGGGKQ</sequence>
<protein>
    <recommendedName>
        <fullName evidence="5">Secreted protein</fullName>
    </recommendedName>
</protein>
<evidence type="ECO:0000256" key="2">
    <source>
        <dbReference type="SAM" id="SignalP"/>
    </source>
</evidence>
<accession>A0ABV7YCZ8</accession>
<organism evidence="3 4">
    <name type="scientific">Tenggerimyces flavus</name>
    <dbReference type="NCBI Taxonomy" id="1708749"/>
    <lineage>
        <taxon>Bacteria</taxon>
        <taxon>Bacillati</taxon>
        <taxon>Actinomycetota</taxon>
        <taxon>Actinomycetes</taxon>
        <taxon>Propionibacteriales</taxon>
        <taxon>Nocardioidaceae</taxon>
        <taxon>Tenggerimyces</taxon>
    </lineage>
</organism>
<feature type="compositionally biased region" description="Basic and acidic residues" evidence="1">
    <location>
        <begin position="46"/>
        <end position="64"/>
    </location>
</feature>
<evidence type="ECO:0000313" key="3">
    <source>
        <dbReference type="EMBL" id="MFC3761905.1"/>
    </source>
</evidence>
<evidence type="ECO:0000313" key="4">
    <source>
        <dbReference type="Proteomes" id="UP001595699"/>
    </source>
</evidence>
<reference evidence="4" key="1">
    <citation type="journal article" date="2019" name="Int. J. Syst. Evol. Microbiol.">
        <title>The Global Catalogue of Microorganisms (GCM) 10K type strain sequencing project: providing services to taxonomists for standard genome sequencing and annotation.</title>
        <authorList>
            <consortium name="The Broad Institute Genomics Platform"/>
            <consortium name="The Broad Institute Genome Sequencing Center for Infectious Disease"/>
            <person name="Wu L."/>
            <person name="Ma J."/>
        </authorList>
    </citation>
    <scope>NUCLEOTIDE SEQUENCE [LARGE SCALE GENOMIC DNA]</scope>
    <source>
        <strain evidence="4">CGMCC 4.7241</strain>
    </source>
</reference>